<dbReference type="Gene3D" id="1.10.10.770">
    <property type="match status" value="1"/>
</dbReference>
<evidence type="ECO:0000256" key="2">
    <source>
        <dbReference type="ARBA" id="ARBA00005594"/>
    </source>
</evidence>
<keyword evidence="4 10" id="KW-0436">Ligase</keyword>
<dbReference type="EMBL" id="MFAA01000041">
    <property type="protein sequence ID" value="OGD68177.1"/>
    <property type="molecule type" value="Genomic_DNA"/>
</dbReference>
<evidence type="ECO:0000256" key="3">
    <source>
        <dbReference type="ARBA" id="ARBA00022490"/>
    </source>
</evidence>
<dbReference type="EC" id="6.1.1.6" evidence="10"/>
<evidence type="ECO:0000256" key="4">
    <source>
        <dbReference type="ARBA" id="ARBA00022598"/>
    </source>
</evidence>
<keyword evidence="6 10" id="KW-0067">ATP-binding</keyword>
<dbReference type="InterPro" id="IPR020751">
    <property type="entry name" value="aa-tRNA-synth_I_codon-bd_sub2"/>
</dbReference>
<dbReference type="HAMAP" id="MF_00177">
    <property type="entry name" value="Lys_tRNA_synth_class1"/>
    <property type="match status" value="1"/>
</dbReference>
<feature type="short sequence motif" description="'KMSKS' region" evidence="10">
    <location>
        <begin position="297"/>
        <end position="301"/>
    </location>
</feature>
<evidence type="ECO:0000256" key="8">
    <source>
        <dbReference type="ARBA" id="ARBA00023146"/>
    </source>
</evidence>
<dbReference type="SUPFAM" id="SSF48163">
    <property type="entry name" value="An anticodon-binding domain of class I aminoacyl-tRNA synthetases"/>
    <property type="match status" value="1"/>
</dbReference>
<evidence type="ECO:0000256" key="5">
    <source>
        <dbReference type="ARBA" id="ARBA00022741"/>
    </source>
</evidence>
<dbReference type="SUPFAM" id="SSF52374">
    <property type="entry name" value="Nucleotidylyl transferase"/>
    <property type="match status" value="1"/>
</dbReference>
<proteinExistence type="inferred from homology"/>
<dbReference type="Gene3D" id="6.10.20.10">
    <property type="entry name" value="Lysine tRNA ligase, stem contact fold domain"/>
    <property type="match status" value="1"/>
</dbReference>
<keyword evidence="8 10" id="KW-0030">Aminoacyl-tRNA synthetase</keyword>
<dbReference type="NCBIfam" id="TIGR00467">
    <property type="entry name" value="lysS_arch"/>
    <property type="match status" value="1"/>
</dbReference>
<protein>
    <recommendedName>
        <fullName evidence="10">Lysine--tRNA ligase</fullName>
        <ecNumber evidence="10">6.1.1.6</ecNumber>
    </recommendedName>
    <alternativeName>
        <fullName evidence="10">Lysyl-tRNA synthetase</fullName>
        <shortName evidence="10">LysRS</shortName>
    </alternativeName>
</protein>
<evidence type="ECO:0000256" key="6">
    <source>
        <dbReference type="ARBA" id="ARBA00022840"/>
    </source>
</evidence>
<dbReference type="PANTHER" id="PTHR37940">
    <property type="entry name" value="LYSINE--TRNA LIGASE"/>
    <property type="match status" value="1"/>
</dbReference>
<dbReference type="Proteomes" id="UP000185891">
    <property type="component" value="Unassembled WGS sequence"/>
</dbReference>
<dbReference type="Gene3D" id="1.10.10.350">
    <property type="match status" value="1"/>
</dbReference>
<dbReference type="PANTHER" id="PTHR37940:SF1">
    <property type="entry name" value="LYSINE--TRNA LIGASE"/>
    <property type="match status" value="1"/>
</dbReference>
<dbReference type="AlphaFoldDB" id="A0A1F5EL87"/>
<dbReference type="GO" id="GO:0006430">
    <property type="term" value="P:lysyl-tRNA aminoacylation"/>
    <property type="evidence" value="ECO:0007669"/>
    <property type="project" value="UniProtKB-UniRule"/>
</dbReference>
<organism evidence="11 12">
    <name type="scientific">Candidatus Campbellbacteria bacterium RIFCSPHIGHO2_12_FULL_35_10</name>
    <dbReference type="NCBI Taxonomy" id="1797578"/>
    <lineage>
        <taxon>Bacteria</taxon>
        <taxon>Candidatus Campbelliibacteriota</taxon>
    </lineage>
</organism>
<evidence type="ECO:0000313" key="11">
    <source>
        <dbReference type="EMBL" id="OGD68177.1"/>
    </source>
</evidence>
<dbReference type="GO" id="GO:0005524">
    <property type="term" value="F:ATP binding"/>
    <property type="evidence" value="ECO:0007669"/>
    <property type="project" value="UniProtKB-UniRule"/>
</dbReference>
<evidence type="ECO:0000256" key="10">
    <source>
        <dbReference type="HAMAP-Rule" id="MF_00177"/>
    </source>
</evidence>
<comment type="subcellular location">
    <subcellularLocation>
        <location evidence="1 10">Cytoplasm</location>
    </subcellularLocation>
</comment>
<accession>A0A1F5EL87</accession>
<dbReference type="InterPro" id="IPR002904">
    <property type="entry name" value="Lys-tRNA-ligase"/>
</dbReference>
<comment type="caution">
    <text evidence="10">Lacks conserved residue(s) required for the propagation of feature annotation.</text>
</comment>
<evidence type="ECO:0000256" key="1">
    <source>
        <dbReference type="ARBA" id="ARBA00004496"/>
    </source>
</evidence>
<dbReference type="Gene3D" id="3.40.50.620">
    <property type="entry name" value="HUPs"/>
    <property type="match status" value="2"/>
</dbReference>
<evidence type="ECO:0000256" key="7">
    <source>
        <dbReference type="ARBA" id="ARBA00022917"/>
    </source>
</evidence>
<dbReference type="Pfam" id="PF01921">
    <property type="entry name" value="tRNA-synt_1f"/>
    <property type="match status" value="1"/>
</dbReference>
<keyword evidence="3 10" id="KW-0963">Cytoplasm</keyword>
<dbReference type="InterPro" id="IPR014729">
    <property type="entry name" value="Rossmann-like_a/b/a_fold"/>
</dbReference>
<dbReference type="GO" id="GO:0000049">
    <property type="term" value="F:tRNA binding"/>
    <property type="evidence" value="ECO:0007669"/>
    <property type="project" value="InterPro"/>
</dbReference>
<dbReference type="InterPro" id="IPR042078">
    <property type="entry name" value="Lys-tRNA-ligase_SC_fold"/>
</dbReference>
<dbReference type="InterPro" id="IPR008925">
    <property type="entry name" value="aa_tRNA-synth_I_cd-bd_sf"/>
</dbReference>
<comment type="similarity">
    <text evidence="2 10">Belongs to the class-I aminoacyl-tRNA synthetase family.</text>
</comment>
<gene>
    <name evidence="10" type="primary">lysS</name>
    <name evidence="11" type="ORF">A3E89_02625</name>
</gene>
<evidence type="ECO:0000313" key="12">
    <source>
        <dbReference type="Proteomes" id="UP000185891"/>
    </source>
</evidence>
<comment type="caution">
    <text evidence="11">The sequence shown here is derived from an EMBL/GenBank/DDBJ whole genome shotgun (WGS) entry which is preliminary data.</text>
</comment>
<dbReference type="GO" id="GO:0005737">
    <property type="term" value="C:cytoplasm"/>
    <property type="evidence" value="ECO:0007669"/>
    <property type="project" value="UniProtKB-SubCell"/>
</dbReference>
<reference evidence="11 12" key="1">
    <citation type="journal article" date="2016" name="Nat. Commun.">
        <title>Thousands of microbial genomes shed light on interconnected biogeochemical processes in an aquifer system.</title>
        <authorList>
            <person name="Anantharaman K."/>
            <person name="Brown C.T."/>
            <person name="Hug L.A."/>
            <person name="Sharon I."/>
            <person name="Castelle C.J."/>
            <person name="Probst A.J."/>
            <person name="Thomas B.C."/>
            <person name="Singh A."/>
            <person name="Wilkins M.J."/>
            <person name="Karaoz U."/>
            <person name="Brodie E.L."/>
            <person name="Williams K.H."/>
            <person name="Hubbard S.S."/>
            <person name="Banfield J.F."/>
        </authorList>
    </citation>
    <scope>NUCLEOTIDE SEQUENCE [LARGE SCALE GENOMIC DNA]</scope>
</reference>
<keyword evidence="7 10" id="KW-0648">Protein biosynthesis</keyword>
<sequence>MVDENKIETKHWSVSFAEEVLAKSPDKDLYTCAAGISPSGTIHFGNFRDVITSFGVFNELKKRGKNVRMIFSWDDFDRFRKVPARLDSSYEQYIGLPLTSVPSPDGKYSSYAEKHEKEFEESMKEIDIDLEYRSQTKEYASGKYDDLIIKALQNREKIADILLSFMTEKGKENKNIQPEEYKKNFYPISVYSTFTGKDNTKVISYDGDKKITYKCFDTNKEETIDITEKRIVKLAWKVDWAMRWKFENVDFEPGGKDHSAPGGSFDVSKVIAREIFGFEPPVFKGYEFVGLQGLGGKMSGSKGNSVSPKQLLDIYTPNILKWLYLRKRPNQSFLLAFDSEIYRQYSEFDKEMEGLVEGTLDNNAKTSVLLTGLDEKTVSKNPIPFRQIVGFGQIVQWDKEKLTTILKELELGYDNESIDVRLPKAKAWLETYNREELIELRDDVNTEFIKEMSDIDKKNIRSLVDGLKSNEKMSVKELETLVYDIPKDKNLSDEENAPAQRSFFKVVYNLLIGKDKGPRLSTFLWAIDRQKVLELLSS</sequence>
<dbReference type="GO" id="GO:0004824">
    <property type="term" value="F:lysine-tRNA ligase activity"/>
    <property type="evidence" value="ECO:0007669"/>
    <property type="project" value="UniProtKB-UniRule"/>
</dbReference>
<comment type="catalytic activity">
    <reaction evidence="9 10">
        <text>tRNA(Lys) + L-lysine + ATP = L-lysyl-tRNA(Lys) + AMP + diphosphate</text>
        <dbReference type="Rhea" id="RHEA:20792"/>
        <dbReference type="Rhea" id="RHEA-COMP:9696"/>
        <dbReference type="Rhea" id="RHEA-COMP:9697"/>
        <dbReference type="ChEBI" id="CHEBI:30616"/>
        <dbReference type="ChEBI" id="CHEBI:32551"/>
        <dbReference type="ChEBI" id="CHEBI:33019"/>
        <dbReference type="ChEBI" id="CHEBI:78442"/>
        <dbReference type="ChEBI" id="CHEBI:78529"/>
        <dbReference type="ChEBI" id="CHEBI:456215"/>
        <dbReference type="EC" id="6.1.1.6"/>
    </reaction>
</comment>
<keyword evidence="5 10" id="KW-0547">Nucleotide-binding</keyword>
<name>A0A1F5EL87_9BACT</name>
<evidence type="ECO:0000256" key="9">
    <source>
        <dbReference type="ARBA" id="ARBA00048573"/>
    </source>
</evidence>